<comment type="similarity">
    <text evidence="1">Belongs to the sigma-70 factor family. ECF subfamily.</text>
</comment>
<evidence type="ECO:0000256" key="5">
    <source>
        <dbReference type="ARBA" id="ARBA00023163"/>
    </source>
</evidence>
<dbReference type="RefSeq" id="WP_340266302.1">
    <property type="nucleotide sequence ID" value="NZ_JBBEOG010000001.1"/>
</dbReference>
<keyword evidence="3" id="KW-0731">Sigma factor</keyword>
<dbReference type="InterPro" id="IPR013325">
    <property type="entry name" value="RNA_pol_sigma_r2"/>
</dbReference>
<evidence type="ECO:0000313" key="10">
    <source>
        <dbReference type="Proteomes" id="UP001596122"/>
    </source>
</evidence>
<dbReference type="InterPro" id="IPR039425">
    <property type="entry name" value="RNA_pol_sigma-70-like"/>
</dbReference>
<dbReference type="PANTHER" id="PTHR43133">
    <property type="entry name" value="RNA POLYMERASE ECF-TYPE SIGMA FACTO"/>
    <property type="match status" value="1"/>
</dbReference>
<dbReference type="Gene3D" id="1.10.10.10">
    <property type="entry name" value="Winged helix-like DNA-binding domain superfamily/Winged helix DNA-binding domain"/>
    <property type="match status" value="1"/>
</dbReference>
<evidence type="ECO:0000256" key="3">
    <source>
        <dbReference type="ARBA" id="ARBA00023082"/>
    </source>
</evidence>
<dbReference type="NCBIfam" id="TIGR02937">
    <property type="entry name" value="sigma70-ECF"/>
    <property type="match status" value="1"/>
</dbReference>
<dbReference type="Proteomes" id="UP001596122">
    <property type="component" value="Unassembled WGS sequence"/>
</dbReference>
<accession>A0ABW0GJG0</accession>
<keyword evidence="2" id="KW-0805">Transcription regulation</keyword>
<dbReference type="Pfam" id="PF08281">
    <property type="entry name" value="Sigma70_r4_2"/>
    <property type="match status" value="1"/>
</dbReference>
<protein>
    <submittedName>
        <fullName evidence="9">RNA polymerase sigma factor</fullName>
    </submittedName>
</protein>
<dbReference type="InterPro" id="IPR013324">
    <property type="entry name" value="RNA_pol_sigma_r3/r4-like"/>
</dbReference>
<dbReference type="InterPro" id="IPR014284">
    <property type="entry name" value="RNA_pol_sigma-70_dom"/>
</dbReference>
<comment type="caution">
    <text evidence="9">The sequence shown here is derived from an EMBL/GenBank/DDBJ whole genome shotgun (WGS) entry which is preliminary data.</text>
</comment>
<evidence type="ECO:0000256" key="2">
    <source>
        <dbReference type="ARBA" id="ARBA00023015"/>
    </source>
</evidence>
<dbReference type="PANTHER" id="PTHR43133:SF50">
    <property type="entry name" value="ECF RNA POLYMERASE SIGMA FACTOR SIGM"/>
    <property type="match status" value="1"/>
</dbReference>
<keyword evidence="10" id="KW-1185">Reference proteome</keyword>
<dbReference type="EMBL" id="JBHSLD010000001">
    <property type="protein sequence ID" value="MFC5379477.1"/>
    <property type="molecule type" value="Genomic_DNA"/>
</dbReference>
<evidence type="ECO:0000259" key="8">
    <source>
        <dbReference type="Pfam" id="PF08281"/>
    </source>
</evidence>
<sequence length="200" mass="22147">MGRGGRGSGGEAGAGTSALEDLERLYEVHYWPMVRLARLLLDHDEAEDVVQDVFLSVHRRGGMALRDPDAAEGYLRRAVVNVCRSSMRRRVAVRRRQRALEAEAWLARADAPSGESQVVGRGERDELLGLVAALPRRQRECVVLRYWAGLGDRGIAETLRISPGSVKQHLSRATATLRVRREHARPADPARPTGLERVGT</sequence>
<feature type="region of interest" description="Disordered" evidence="6">
    <location>
        <begin position="180"/>
        <end position="200"/>
    </location>
</feature>
<keyword evidence="5" id="KW-0804">Transcription</keyword>
<feature type="domain" description="RNA polymerase sigma factor 70 region 4 type 2" evidence="8">
    <location>
        <begin position="125"/>
        <end position="175"/>
    </location>
</feature>
<evidence type="ECO:0000256" key="1">
    <source>
        <dbReference type="ARBA" id="ARBA00010641"/>
    </source>
</evidence>
<name>A0ABW0GJG0_9MICO</name>
<reference evidence="10" key="1">
    <citation type="journal article" date="2019" name="Int. J. Syst. Evol. Microbiol.">
        <title>The Global Catalogue of Microorganisms (GCM) 10K type strain sequencing project: providing services to taxonomists for standard genome sequencing and annotation.</title>
        <authorList>
            <consortium name="The Broad Institute Genomics Platform"/>
            <consortium name="The Broad Institute Genome Sequencing Center for Infectious Disease"/>
            <person name="Wu L."/>
            <person name="Ma J."/>
        </authorList>
    </citation>
    <scope>NUCLEOTIDE SEQUENCE [LARGE SCALE GENOMIC DNA]</scope>
    <source>
        <strain evidence="10">CCUG 43114</strain>
    </source>
</reference>
<evidence type="ECO:0000256" key="4">
    <source>
        <dbReference type="ARBA" id="ARBA00023125"/>
    </source>
</evidence>
<keyword evidence="4" id="KW-0238">DNA-binding</keyword>
<dbReference type="SUPFAM" id="SSF88659">
    <property type="entry name" value="Sigma3 and sigma4 domains of RNA polymerase sigma factors"/>
    <property type="match status" value="1"/>
</dbReference>
<evidence type="ECO:0000259" key="7">
    <source>
        <dbReference type="Pfam" id="PF04542"/>
    </source>
</evidence>
<evidence type="ECO:0000256" key="6">
    <source>
        <dbReference type="SAM" id="MobiDB-lite"/>
    </source>
</evidence>
<dbReference type="Pfam" id="PF04542">
    <property type="entry name" value="Sigma70_r2"/>
    <property type="match status" value="1"/>
</dbReference>
<dbReference type="SUPFAM" id="SSF88946">
    <property type="entry name" value="Sigma2 domain of RNA polymerase sigma factors"/>
    <property type="match status" value="1"/>
</dbReference>
<feature type="domain" description="RNA polymerase sigma-70 region 2" evidence="7">
    <location>
        <begin position="26"/>
        <end position="90"/>
    </location>
</feature>
<proteinExistence type="inferred from homology"/>
<evidence type="ECO:0000313" key="9">
    <source>
        <dbReference type="EMBL" id="MFC5379477.1"/>
    </source>
</evidence>
<dbReference type="InterPro" id="IPR013249">
    <property type="entry name" value="RNA_pol_sigma70_r4_t2"/>
</dbReference>
<dbReference type="Gene3D" id="1.10.1740.10">
    <property type="match status" value="1"/>
</dbReference>
<organism evidence="9 10">
    <name type="scientific">Aquipuribacter nitratireducens</name>
    <dbReference type="NCBI Taxonomy" id="650104"/>
    <lineage>
        <taxon>Bacteria</taxon>
        <taxon>Bacillati</taxon>
        <taxon>Actinomycetota</taxon>
        <taxon>Actinomycetes</taxon>
        <taxon>Micrococcales</taxon>
        <taxon>Intrasporangiaceae</taxon>
        <taxon>Aquipuribacter</taxon>
    </lineage>
</organism>
<dbReference type="InterPro" id="IPR036388">
    <property type="entry name" value="WH-like_DNA-bd_sf"/>
</dbReference>
<gene>
    <name evidence="9" type="ORF">ACFPJ6_01605</name>
</gene>
<dbReference type="InterPro" id="IPR007627">
    <property type="entry name" value="RNA_pol_sigma70_r2"/>
</dbReference>